<dbReference type="Gene3D" id="3.60.10.10">
    <property type="entry name" value="Endonuclease/exonuclease/phosphatase"/>
    <property type="match status" value="1"/>
</dbReference>
<name>K0EKK5_NOCB7</name>
<evidence type="ECO:0000256" key="1">
    <source>
        <dbReference type="SAM" id="MobiDB-lite"/>
    </source>
</evidence>
<dbReference type="STRING" id="1133849.O3I_009860"/>
<gene>
    <name evidence="3" type="ORF">O3I_009860</name>
</gene>
<dbReference type="eggNOG" id="COG3568">
    <property type="taxonomic scope" value="Bacteria"/>
</dbReference>
<feature type="region of interest" description="Disordered" evidence="1">
    <location>
        <begin position="302"/>
        <end position="323"/>
    </location>
</feature>
<proteinExistence type="predicted"/>
<keyword evidence="4" id="KW-1185">Reference proteome</keyword>
<dbReference type="SUPFAM" id="SSF56219">
    <property type="entry name" value="DNase I-like"/>
    <property type="match status" value="1"/>
</dbReference>
<protein>
    <recommendedName>
        <fullName evidence="2">Endonuclease/exonuclease/phosphatase domain-containing protein</fullName>
    </recommendedName>
</protein>
<dbReference type="InterPro" id="IPR005135">
    <property type="entry name" value="Endo/exonuclease/phosphatase"/>
</dbReference>
<feature type="compositionally biased region" description="Polar residues" evidence="1">
    <location>
        <begin position="311"/>
        <end position="323"/>
    </location>
</feature>
<dbReference type="GO" id="GO:0003824">
    <property type="term" value="F:catalytic activity"/>
    <property type="evidence" value="ECO:0007669"/>
    <property type="project" value="InterPro"/>
</dbReference>
<organism evidence="3 4">
    <name type="scientific">Nocardia brasiliensis (strain ATCC 700358 / HUJEG-1)</name>
    <dbReference type="NCBI Taxonomy" id="1133849"/>
    <lineage>
        <taxon>Bacteria</taxon>
        <taxon>Bacillati</taxon>
        <taxon>Actinomycetota</taxon>
        <taxon>Actinomycetes</taxon>
        <taxon>Mycobacteriales</taxon>
        <taxon>Nocardiaceae</taxon>
        <taxon>Nocardia</taxon>
    </lineage>
</organism>
<evidence type="ECO:0000313" key="3">
    <source>
        <dbReference type="EMBL" id="AFT99932.1"/>
    </source>
</evidence>
<reference evidence="3 4" key="1">
    <citation type="journal article" date="2012" name="J. Bacteriol.">
        <title>Complete genome sequence of Nocardia brasiliensis HUJEG-1.</title>
        <authorList>
            <person name="Vera-Cabrera L."/>
            <person name="Ortiz-Lopez R."/>
            <person name="Elizondo-Gonzalez R."/>
            <person name="Perez-Maya A.A."/>
            <person name="Ocampo-Candiani J."/>
        </authorList>
    </citation>
    <scope>NUCLEOTIDE SEQUENCE [LARGE SCALE GENOMIC DNA]</scope>
    <source>
        <strain evidence="4">ATCC 700358</strain>
    </source>
</reference>
<dbReference type="EMBL" id="CP003876">
    <property type="protein sequence ID" value="AFT99932.1"/>
    <property type="molecule type" value="Genomic_DNA"/>
</dbReference>
<dbReference type="InterPro" id="IPR036691">
    <property type="entry name" value="Endo/exonu/phosph_ase_sf"/>
</dbReference>
<dbReference type="HOGENOM" id="CLU_058628_0_0_11"/>
<sequence>MWHSADFINLSSPAGTVARMLHETASQGHLARDIALAASSLTLGALLVARRWLPELIAQPVQSFLPWLLAPTLLVAAVALATGSRVGLLTVVLPIATWAVLFVPQLVAGPGSETDTGEFRVATQNLGTGGPAPALADVPVVAVQELTDRNRPAVTTTLDPAHPYVATVGTVGLWSRYPLTDIQRLDLGQGWARALRTRMHTPTGDVTVYAVHLGSVRFGDTDSRNRTLRTLSDLIHQDPADRLLILGDLNTASTDPHLSTLTDTLHDARSGFGFTWPSPFPLTRPDHILTRGFTTRAATVLPPTAGGHRATTATLTQSPQDSR</sequence>
<dbReference type="Proteomes" id="UP000006304">
    <property type="component" value="Chromosome"/>
</dbReference>
<feature type="domain" description="Endonuclease/exonuclease/phosphatase" evidence="2">
    <location>
        <begin position="139"/>
        <end position="304"/>
    </location>
</feature>
<dbReference type="AlphaFoldDB" id="K0EKK5"/>
<accession>K0EKK5</accession>
<dbReference type="KEGG" id="nbr:O3I_009860"/>
<evidence type="ECO:0000259" key="2">
    <source>
        <dbReference type="Pfam" id="PF03372"/>
    </source>
</evidence>
<dbReference type="Pfam" id="PF03372">
    <property type="entry name" value="Exo_endo_phos"/>
    <property type="match status" value="1"/>
</dbReference>
<evidence type="ECO:0000313" key="4">
    <source>
        <dbReference type="Proteomes" id="UP000006304"/>
    </source>
</evidence>